<feature type="chain" id="PRO_5033594837" description="Translocon-associated protein subunit beta" evidence="13">
    <location>
        <begin position="19"/>
        <end position="186"/>
    </location>
</feature>
<dbReference type="AlphaFoldDB" id="A0A7J7KBZ8"/>
<gene>
    <name evidence="16" type="ORF">EB796_005867</name>
    <name evidence="15" type="ORF">EB796_011497</name>
    <name evidence="14" type="ORF">EB796_022715</name>
</gene>
<dbReference type="Pfam" id="PF05753">
    <property type="entry name" value="TRAP_beta"/>
    <property type="match status" value="1"/>
</dbReference>
<keyword evidence="8 12" id="KW-1133">Transmembrane helix</keyword>
<evidence type="ECO:0000313" key="16">
    <source>
        <dbReference type="EMBL" id="KAF6035817.1"/>
    </source>
</evidence>
<keyword evidence="17" id="KW-1185">Reference proteome</keyword>
<evidence type="ECO:0000256" key="6">
    <source>
        <dbReference type="ARBA" id="ARBA00022729"/>
    </source>
</evidence>
<evidence type="ECO:0000256" key="3">
    <source>
        <dbReference type="ARBA" id="ARBA00005610"/>
    </source>
</evidence>
<evidence type="ECO:0000256" key="9">
    <source>
        <dbReference type="ARBA" id="ARBA00023136"/>
    </source>
</evidence>
<dbReference type="PANTHER" id="PTHR12861:SF3">
    <property type="entry name" value="TRANSLOCON-ASSOCIATED PROTEIN SUBUNIT BETA"/>
    <property type="match status" value="1"/>
</dbReference>
<comment type="function">
    <text evidence="1 11">TRAP proteins are part of a complex whose function is to bind calcium to the ER membrane and thereby regulate the retention of ER resident proteins.</text>
</comment>
<dbReference type="PANTHER" id="PTHR12861">
    <property type="entry name" value="TRANSLOCON-ASSOCIATED PROTEIN, BETA SUBUNIT PRECURSOR TRAP-BETA SIGNAL SEQUENCE RECEPTOR BETA SUBUNIT"/>
    <property type="match status" value="1"/>
</dbReference>
<dbReference type="OrthoDB" id="5860827at2759"/>
<dbReference type="GO" id="GO:0005789">
    <property type="term" value="C:endoplasmic reticulum membrane"/>
    <property type="evidence" value="ECO:0007669"/>
    <property type="project" value="UniProtKB-SubCell"/>
</dbReference>
<dbReference type="InterPro" id="IPR008856">
    <property type="entry name" value="TRAP_beta"/>
</dbReference>
<dbReference type="PIRSF" id="PIRSF016400">
    <property type="entry name" value="TRAP_beta"/>
    <property type="match status" value="1"/>
</dbReference>
<feature type="transmembrane region" description="Helical" evidence="12">
    <location>
        <begin position="154"/>
        <end position="173"/>
    </location>
</feature>
<evidence type="ECO:0000256" key="5">
    <source>
        <dbReference type="ARBA" id="ARBA00022692"/>
    </source>
</evidence>
<evidence type="ECO:0000256" key="7">
    <source>
        <dbReference type="ARBA" id="ARBA00022824"/>
    </source>
</evidence>
<evidence type="ECO:0000256" key="11">
    <source>
        <dbReference type="PIRNR" id="PIRNR016400"/>
    </source>
</evidence>
<reference evidence="16 17" key="1">
    <citation type="submission" date="2019-09" db="EMBL/GenBank/DDBJ databases">
        <authorList>
            <person name="Raiko M."/>
            <person name="Komissarov A."/>
            <person name="Rhodes A."/>
            <person name="Kliver S."/>
            <person name="Lim-Fong G."/>
            <person name="Kwan J."/>
            <person name="O'Brien S.J."/>
            <person name="Lopez J.V."/>
        </authorList>
    </citation>
    <scope>NUCLEOTIDE SEQUENCE [LARGE SCALE GENOMIC DNA]</scope>
    <source>
        <strain evidence="16">Kwan_BN1</strain>
    </source>
</reference>
<evidence type="ECO:0000313" key="17">
    <source>
        <dbReference type="Proteomes" id="UP000593567"/>
    </source>
</evidence>
<dbReference type="Proteomes" id="UP000593567">
    <property type="component" value="Unassembled WGS sequence"/>
</dbReference>
<evidence type="ECO:0000313" key="15">
    <source>
        <dbReference type="EMBL" id="KAF6030194.1"/>
    </source>
</evidence>
<keyword evidence="10" id="KW-0325">Glycoprotein</keyword>
<organism evidence="16 17">
    <name type="scientific">Bugula neritina</name>
    <name type="common">Brown bryozoan</name>
    <name type="synonym">Sertularia neritina</name>
    <dbReference type="NCBI Taxonomy" id="10212"/>
    <lineage>
        <taxon>Eukaryota</taxon>
        <taxon>Metazoa</taxon>
        <taxon>Spiralia</taxon>
        <taxon>Lophotrochozoa</taxon>
        <taxon>Bryozoa</taxon>
        <taxon>Gymnolaemata</taxon>
        <taxon>Cheilostomatida</taxon>
        <taxon>Flustrina</taxon>
        <taxon>Buguloidea</taxon>
        <taxon>Bugulidae</taxon>
        <taxon>Bugula</taxon>
    </lineage>
</organism>
<keyword evidence="5 12" id="KW-0812">Transmembrane</keyword>
<dbReference type="EMBL" id="VXIV02003263">
    <property type="protein sequence ID" value="KAF6018980.1"/>
    <property type="molecule type" value="Genomic_DNA"/>
</dbReference>
<keyword evidence="6 13" id="KW-0732">Signal</keyword>
<dbReference type="EMBL" id="VXIV02000825">
    <property type="protein sequence ID" value="KAF6035817.1"/>
    <property type="molecule type" value="Genomic_DNA"/>
</dbReference>
<evidence type="ECO:0000256" key="10">
    <source>
        <dbReference type="ARBA" id="ARBA00023180"/>
    </source>
</evidence>
<evidence type="ECO:0000313" key="14">
    <source>
        <dbReference type="EMBL" id="KAF6018980.1"/>
    </source>
</evidence>
<protein>
    <recommendedName>
        <fullName evidence="4 11">Translocon-associated protein subunit beta</fullName>
        <shortName evidence="11">TRAP-beta</shortName>
    </recommendedName>
    <alternativeName>
        <fullName evidence="11">Signal sequence receptor subunit beta</fullName>
    </alternativeName>
</protein>
<comment type="subcellular location">
    <subcellularLocation>
        <location evidence="2">Endoplasmic reticulum membrane</location>
        <topology evidence="2">Single-pass type I membrane protein</topology>
    </subcellularLocation>
</comment>
<reference evidence="16 17" key="2">
    <citation type="submission" date="2020-06" db="EMBL/GenBank/DDBJ databases">
        <title>Draft genome of Bugula neritina, a colonial animal packing powerful symbionts and potential medicines.</title>
        <authorList>
            <person name="Rayko M."/>
        </authorList>
    </citation>
    <scope>NUCLEOTIDE SEQUENCE [LARGE SCALE GENOMIC DNA]</scope>
    <source>
        <strain evidence="16">Kwan_BN1</strain>
    </source>
</reference>
<proteinExistence type="inferred from homology"/>
<feature type="signal peptide" evidence="13">
    <location>
        <begin position="1"/>
        <end position="18"/>
    </location>
</feature>
<comment type="subunit">
    <text evidence="11">Heterotetramer of TRAP-alpha, TRAP-beta, TRAP-delta and TRAP-gamma.</text>
</comment>
<accession>A0A7J7KBZ8</accession>
<evidence type="ECO:0000256" key="2">
    <source>
        <dbReference type="ARBA" id="ARBA00004115"/>
    </source>
</evidence>
<evidence type="ECO:0000256" key="8">
    <source>
        <dbReference type="ARBA" id="ARBA00022989"/>
    </source>
</evidence>
<keyword evidence="7 11" id="KW-0256">Endoplasmic reticulum</keyword>
<evidence type="ECO:0000256" key="12">
    <source>
        <dbReference type="SAM" id="Phobius"/>
    </source>
</evidence>
<comment type="similarity">
    <text evidence="3 11">Belongs to the TRAP-beta family.</text>
</comment>
<keyword evidence="9 11" id="KW-0472">Membrane</keyword>
<evidence type="ECO:0000256" key="13">
    <source>
        <dbReference type="SAM" id="SignalP"/>
    </source>
</evidence>
<name>A0A7J7KBZ8_BUGNE</name>
<dbReference type="EMBL" id="VXIV02001738">
    <property type="protein sequence ID" value="KAF6030194.1"/>
    <property type="molecule type" value="Genomic_DNA"/>
</dbReference>
<evidence type="ECO:0000256" key="4">
    <source>
        <dbReference type="ARBA" id="ARBA00021110"/>
    </source>
</evidence>
<comment type="caution">
    <text evidence="16">The sequence shown here is derived from an EMBL/GenBank/DDBJ whole genome shotgun (WGS) entry which is preliminary data.</text>
</comment>
<sequence>MHSLALLALLIGSSVITAQDDVSANLLVSKTILNKYVVQHKDITVEYNIYNVGDGPAHNVLLRDATFPPSDFKVIAGMPEAKWDVIAAGANVTHALVVEPHRPGYFNFSSADITYKTIENTDEVQIGYSSAPGEGAIYGLEDYERVFSPHIADWAVIALMTVPTLAFPYFLWLKSHKQYSGKSKRS</sequence>
<evidence type="ECO:0000256" key="1">
    <source>
        <dbReference type="ARBA" id="ARBA00002838"/>
    </source>
</evidence>